<evidence type="ECO:0000256" key="2">
    <source>
        <dbReference type="ARBA" id="ARBA00022737"/>
    </source>
</evidence>
<dbReference type="InterPro" id="IPR037293">
    <property type="entry name" value="Gal_Oxidase_central_sf"/>
</dbReference>
<sequence>MGHAQSKRAKEFYETCRDGNVDRVRELLSTLTYEELNCSDPTTGHSPLHIACKNNHDKVVQLLLEQKSCSRIIINKDGTTAHDIATSPNIRSLFARQSDRDVDTRFVDNYDECSSFQLASNSPSSTNCPNNWNKGHNSVTEAKDAQLMLTLAQLKDPIMKQFISSRTEKESQERIYLLIYCHIPPSHKQRELAEHLYEQFISTKSVIPLLTLYSLETPLYHALQSDADAYTFLLYLHLKQLRKQAFSGHVYRGAKMSHADLDAYRWALENSAILETRSLQSTSKRKDVASSFAPPLPITDPKLAIILHFRIDQICSSAIDLNGISHYPGEEEVLLLPFTLFKVVSIDQHTIGFNQQYEILMENTPVPKNKTWKHSESTTTTTTTRSSPITTVSTITTTTSSTTTSTITSTTTSTITSTTSSSTTSTTSTTSTPPTTPPPPPTTTTSTVSSTITMTISTTTTSTTTTTTIPHSQWSNTDSMETTRIWHTSSLLTNGKVLVTGGGINHNQAIKSAELYDHSTETWTSTGSMNNIGFYHAACILQNGKVLVTGGHNGSAVVNNAELYDPSTGTWKVTNTMHNVRAMHTASLLQDGNVLITGGYPGASLTSAELYDPSTETWTITGSMNYPRNAHTASILTNGKVLVIGGIGNHAPQNTSELYDPSTRTWTNIDSMKIARSYHTASMLPNGKVLVVGGYTGYIAELYDPSTGSWITTGKMLNQRTNHKASVLTNGKVLVTGGFGDNVYLNTAELYDPSTETWASASSMKEKRWSHISAVLPNGKVLVAGGYTGTEDLNSVELNIMMHTNLILISIFLTALVNTVACGNITISNVVPRRDTDGNIMDIHDGNIFLYDGLYYYFGASYGLCQEPPGPSGCSVWHPGGCGFQLDHNVSLYTSTNLSDWTFRGYAFQMSSMKTPGILFRPSVLPNPKTKKWVMWFNFLPSSGTGVSQSQFAVAISDTPHGPFQLVTNNVTSLAWDNTGDLNLFQDTNGDAYIIYTSHIDGNIYNPNHLMSVEKLSDDYTSSLGKSFNSGFFGETFVEAPSMFKRNEIYYAVFGQCCCYCKEGSGVTVYTSSSPLGPYKTMNNLGNEGHAQQFNVLQYRTSSDTGYGYLWQGNQWQSAPDGLKGHDFNYWTPMSFNQDGSVKYMNYTANFTIDVVSKIHSNRPLSHRFKI</sequence>
<dbReference type="InterPro" id="IPR036770">
    <property type="entry name" value="Ankyrin_rpt-contain_sf"/>
</dbReference>
<name>A0A819C4Q0_9BILA</name>
<comment type="caution">
    <text evidence="6">The sequence shown here is derived from an EMBL/GenBank/DDBJ whole genome shotgun (WGS) entry which is preliminary data.</text>
</comment>
<proteinExistence type="predicted"/>
<dbReference type="PROSITE" id="PS51996">
    <property type="entry name" value="TR_MART"/>
    <property type="match status" value="1"/>
</dbReference>
<dbReference type="PANTHER" id="PTHR46344:SF27">
    <property type="entry name" value="KELCH REPEAT SUPERFAMILY PROTEIN"/>
    <property type="match status" value="1"/>
</dbReference>
<gene>
    <name evidence="6" type="ORF">KXQ929_LOCUS17754</name>
</gene>
<keyword evidence="2" id="KW-0677">Repeat</keyword>
<dbReference type="Pfam" id="PF24981">
    <property type="entry name" value="Beta-prop_ATRN-LZTR1"/>
    <property type="match status" value="1"/>
</dbReference>
<feature type="region of interest" description="Disordered" evidence="4">
    <location>
        <begin position="457"/>
        <end position="476"/>
    </location>
</feature>
<dbReference type="InterPro" id="IPR006652">
    <property type="entry name" value="Kelch_1"/>
</dbReference>
<feature type="region of interest" description="Disordered" evidence="4">
    <location>
        <begin position="397"/>
        <end position="449"/>
    </location>
</feature>
<feature type="compositionally biased region" description="Low complexity" evidence="4">
    <location>
        <begin position="397"/>
        <end position="433"/>
    </location>
</feature>
<evidence type="ECO:0000256" key="4">
    <source>
        <dbReference type="SAM" id="MobiDB-lite"/>
    </source>
</evidence>
<feature type="region of interest" description="Disordered" evidence="4">
    <location>
        <begin position="370"/>
        <end position="389"/>
    </location>
</feature>
<dbReference type="Pfam" id="PF01344">
    <property type="entry name" value="Kelch_1"/>
    <property type="match status" value="1"/>
</dbReference>
<feature type="compositionally biased region" description="Low complexity" evidence="4">
    <location>
        <begin position="377"/>
        <end position="389"/>
    </location>
</feature>
<dbReference type="Gene3D" id="2.120.10.80">
    <property type="entry name" value="Kelch-type beta propeller"/>
    <property type="match status" value="2"/>
</dbReference>
<feature type="domain" description="Attractin/MKLN-like beta-propeller" evidence="5">
    <location>
        <begin position="463"/>
        <end position="699"/>
    </location>
</feature>
<dbReference type="EMBL" id="CAJOBB010001129">
    <property type="protein sequence ID" value="CAF3813276.1"/>
    <property type="molecule type" value="Genomic_DNA"/>
</dbReference>
<evidence type="ECO:0000256" key="1">
    <source>
        <dbReference type="ARBA" id="ARBA00022441"/>
    </source>
</evidence>
<dbReference type="InterPro" id="IPR023296">
    <property type="entry name" value="Glyco_hydro_beta-prop_sf"/>
</dbReference>
<organism evidence="6 7">
    <name type="scientific">Adineta steineri</name>
    <dbReference type="NCBI Taxonomy" id="433720"/>
    <lineage>
        <taxon>Eukaryota</taxon>
        <taxon>Metazoa</taxon>
        <taxon>Spiralia</taxon>
        <taxon>Gnathifera</taxon>
        <taxon>Rotifera</taxon>
        <taxon>Eurotatoria</taxon>
        <taxon>Bdelloidea</taxon>
        <taxon>Adinetida</taxon>
        <taxon>Adinetidae</taxon>
        <taxon>Adineta</taxon>
    </lineage>
</organism>
<dbReference type="Gene3D" id="2.130.10.80">
    <property type="entry name" value="Galactose oxidase/kelch, beta-propeller"/>
    <property type="match status" value="1"/>
</dbReference>
<dbReference type="InterPro" id="IPR056737">
    <property type="entry name" value="Beta-prop_ATRN-MKLN-like"/>
</dbReference>
<keyword evidence="1" id="KW-0880">Kelch repeat</keyword>
<reference evidence="6" key="1">
    <citation type="submission" date="2021-02" db="EMBL/GenBank/DDBJ databases">
        <authorList>
            <person name="Nowell W R."/>
        </authorList>
    </citation>
    <scope>NUCLEOTIDE SEQUENCE</scope>
</reference>
<dbReference type="SUPFAM" id="SSF117281">
    <property type="entry name" value="Kelch motif"/>
    <property type="match status" value="2"/>
</dbReference>
<dbReference type="Proteomes" id="UP000663868">
    <property type="component" value="Unassembled WGS sequence"/>
</dbReference>
<dbReference type="SUPFAM" id="SSF56399">
    <property type="entry name" value="ADP-ribosylation"/>
    <property type="match status" value="1"/>
</dbReference>
<feature type="repeat" description="ANK" evidence="3">
    <location>
        <begin position="43"/>
        <end position="65"/>
    </location>
</feature>
<keyword evidence="3" id="KW-0040">ANK repeat</keyword>
<dbReference type="Pfam" id="PF12796">
    <property type="entry name" value="Ank_2"/>
    <property type="match status" value="1"/>
</dbReference>
<dbReference type="PANTHER" id="PTHR46344">
    <property type="entry name" value="OS02G0202900 PROTEIN"/>
    <property type="match status" value="1"/>
</dbReference>
<dbReference type="AlphaFoldDB" id="A0A819C4Q0"/>
<dbReference type="Gene3D" id="2.115.10.20">
    <property type="entry name" value="Glycosyl hydrolase domain, family 43"/>
    <property type="match status" value="1"/>
</dbReference>
<dbReference type="InterPro" id="IPR002110">
    <property type="entry name" value="Ankyrin_rpt"/>
</dbReference>
<dbReference type="Gene3D" id="1.25.40.20">
    <property type="entry name" value="Ankyrin repeat-containing domain"/>
    <property type="match status" value="1"/>
</dbReference>
<dbReference type="PROSITE" id="PS50297">
    <property type="entry name" value="ANK_REP_REGION"/>
    <property type="match status" value="1"/>
</dbReference>
<dbReference type="SMART" id="SM00248">
    <property type="entry name" value="ANK"/>
    <property type="match status" value="1"/>
</dbReference>
<evidence type="ECO:0000256" key="3">
    <source>
        <dbReference type="PROSITE-ProRule" id="PRU00023"/>
    </source>
</evidence>
<evidence type="ECO:0000313" key="7">
    <source>
        <dbReference type="Proteomes" id="UP000663868"/>
    </source>
</evidence>
<accession>A0A819C4Q0</accession>
<dbReference type="InterPro" id="IPR015915">
    <property type="entry name" value="Kelch-typ_b-propeller"/>
</dbReference>
<evidence type="ECO:0000259" key="5">
    <source>
        <dbReference type="Pfam" id="PF24981"/>
    </source>
</evidence>
<feature type="compositionally biased region" description="Low complexity" evidence="4">
    <location>
        <begin position="457"/>
        <end position="470"/>
    </location>
</feature>
<dbReference type="SUPFAM" id="SSF75005">
    <property type="entry name" value="Arabinanase/levansucrase/invertase"/>
    <property type="match status" value="1"/>
</dbReference>
<dbReference type="SMART" id="SM00612">
    <property type="entry name" value="Kelch"/>
    <property type="match status" value="6"/>
</dbReference>
<dbReference type="Gene3D" id="3.90.176.10">
    <property type="entry name" value="Toxin ADP-ribosyltransferase, Chain A, domain 1"/>
    <property type="match status" value="1"/>
</dbReference>
<protein>
    <recommendedName>
        <fullName evidence="5">Attractin/MKLN-like beta-propeller domain-containing protein</fullName>
    </recommendedName>
</protein>
<dbReference type="SUPFAM" id="SSF48403">
    <property type="entry name" value="Ankyrin repeat"/>
    <property type="match status" value="1"/>
</dbReference>
<dbReference type="PROSITE" id="PS50088">
    <property type="entry name" value="ANK_REPEAT"/>
    <property type="match status" value="1"/>
</dbReference>
<evidence type="ECO:0000313" key="6">
    <source>
        <dbReference type="EMBL" id="CAF3813276.1"/>
    </source>
</evidence>